<dbReference type="Proteomes" id="UP000187251">
    <property type="component" value="Unassembled WGS sequence"/>
</dbReference>
<organism evidence="1 2">
    <name type="scientific">Alcaligenes xylosoxydans xylosoxydans</name>
    <name type="common">Achromobacter xylosoxidans</name>
    <dbReference type="NCBI Taxonomy" id="85698"/>
    <lineage>
        <taxon>Bacteria</taxon>
        <taxon>Pseudomonadati</taxon>
        <taxon>Pseudomonadota</taxon>
        <taxon>Betaproteobacteria</taxon>
        <taxon>Burkholderiales</taxon>
        <taxon>Alcaligenaceae</taxon>
        <taxon>Achromobacter</taxon>
    </lineage>
</organism>
<comment type="caution">
    <text evidence="1">The sequence shown here is derived from an EMBL/GenBank/DDBJ whole genome shotgun (WGS) entry which is preliminary data.</text>
</comment>
<evidence type="ECO:0000313" key="2">
    <source>
        <dbReference type="Proteomes" id="UP000187251"/>
    </source>
</evidence>
<gene>
    <name evidence="1" type="ORF">BIZ92_27055</name>
</gene>
<name>A0A1R1JSE2_ALCXX</name>
<reference evidence="1 2" key="1">
    <citation type="submission" date="2016-09" db="EMBL/GenBank/DDBJ databases">
        <title>Phylogenomics of Achromobacter.</title>
        <authorList>
            <person name="Jeukens J."/>
            <person name="Freschi L."/>
            <person name="Vincent A.T."/>
            <person name="Emond-Rheault J.-G."/>
            <person name="Kukavica-Ibrulj I."/>
            <person name="Charette S.J."/>
            <person name="Levesque R.C."/>
        </authorList>
    </citation>
    <scope>NUCLEOTIDE SEQUENCE [LARGE SCALE GENOMIC DNA]</scope>
    <source>
        <strain evidence="1 2">AUS488</strain>
    </source>
</reference>
<protein>
    <submittedName>
        <fullName evidence="1">Uncharacterized protein</fullName>
    </submittedName>
</protein>
<proteinExistence type="predicted"/>
<sequence length="110" mass="12189">MNGQIALLAMRKRGKRPSDVFVLVLDAEPQQRGFMAAEEAINCGGFPEIDITPSDVPNLLDLRCLRGVRVHICGCDAQRVRAVANHVREFEPSEILAVADGNILRWKPKP</sequence>
<dbReference type="EMBL" id="MJMN01000016">
    <property type="protein sequence ID" value="OMG85408.1"/>
    <property type="molecule type" value="Genomic_DNA"/>
</dbReference>
<evidence type="ECO:0000313" key="1">
    <source>
        <dbReference type="EMBL" id="OMG85408.1"/>
    </source>
</evidence>
<dbReference type="RefSeq" id="WP_235612552.1">
    <property type="nucleotide sequence ID" value="NZ_MJMN01000016.1"/>
</dbReference>
<accession>A0A1R1JSE2</accession>
<dbReference type="AlphaFoldDB" id="A0A1R1JSE2"/>